<feature type="non-terminal residue" evidence="1">
    <location>
        <position position="94"/>
    </location>
</feature>
<accession>A0A6A5KFW5</accession>
<organism evidence="1 2">
    <name type="scientific">Decorospora gaudefroyi</name>
    <dbReference type="NCBI Taxonomy" id="184978"/>
    <lineage>
        <taxon>Eukaryota</taxon>
        <taxon>Fungi</taxon>
        <taxon>Dikarya</taxon>
        <taxon>Ascomycota</taxon>
        <taxon>Pezizomycotina</taxon>
        <taxon>Dothideomycetes</taxon>
        <taxon>Pleosporomycetidae</taxon>
        <taxon>Pleosporales</taxon>
        <taxon>Pleosporineae</taxon>
        <taxon>Pleosporaceae</taxon>
        <taxon>Decorospora</taxon>
    </lineage>
</organism>
<keyword evidence="2" id="KW-1185">Reference proteome</keyword>
<reference evidence="1" key="1">
    <citation type="submission" date="2020-01" db="EMBL/GenBank/DDBJ databases">
        <authorList>
            <consortium name="DOE Joint Genome Institute"/>
            <person name="Haridas S."/>
            <person name="Albert R."/>
            <person name="Binder M."/>
            <person name="Bloem J."/>
            <person name="Labutti K."/>
            <person name="Salamov A."/>
            <person name="Andreopoulos B."/>
            <person name="Baker S.E."/>
            <person name="Barry K."/>
            <person name="Bills G."/>
            <person name="Bluhm B.H."/>
            <person name="Cannon C."/>
            <person name="Castanera R."/>
            <person name="Culley D.E."/>
            <person name="Daum C."/>
            <person name="Ezra D."/>
            <person name="Gonzalez J.B."/>
            <person name="Henrissat B."/>
            <person name="Kuo A."/>
            <person name="Liang C."/>
            <person name="Lipzen A."/>
            <person name="Lutzoni F."/>
            <person name="Magnuson J."/>
            <person name="Mondo S."/>
            <person name="Nolan M."/>
            <person name="Ohm R."/>
            <person name="Pangilinan J."/>
            <person name="Park H.-J."/>
            <person name="Ramirez L."/>
            <person name="Alfaro M."/>
            <person name="Sun H."/>
            <person name="Tritt A."/>
            <person name="Yoshinaga Y."/>
            <person name="Zwiers L.-H."/>
            <person name="Turgeon B.G."/>
            <person name="Goodwin S.B."/>
            <person name="Spatafora J.W."/>
            <person name="Crous P.W."/>
            <person name="Grigoriev I.V."/>
        </authorList>
    </citation>
    <scope>NUCLEOTIDE SEQUENCE</scope>
    <source>
        <strain evidence="1">P77</strain>
    </source>
</reference>
<evidence type="ECO:0000313" key="2">
    <source>
        <dbReference type="Proteomes" id="UP000800040"/>
    </source>
</evidence>
<sequence>MPIAIPYSFPCQDTIPEPQALPVSSATETFRLEPVVRWGLARAGGFLKYWMELHYFAWRRQKIGLRRVFSSAGFVKRDATVQALRSSSSCLHTN</sequence>
<protein>
    <submittedName>
        <fullName evidence="1">Uncharacterized protein</fullName>
    </submittedName>
</protein>
<dbReference type="EMBL" id="ML975319">
    <property type="protein sequence ID" value="KAF1833384.1"/>
    <property type="molecule type" value="Genomic_DNA"/>
</dbReference>
<proteinExistence type="predicted"/>
<evidence type="ECO:0000313" key="1">
    <source>
        <dbReference type="EMBL" id="KAF1833384.1"/>
    </source>
</evidence>
<gene>
    <name evidence="1" type="ORF">BDW02DRAFT_570057</name>
</gene>
<name>A0A6A5KFW5_9PLEO</name>
<dbReference type="Proteomes" id="UP000800040">
    <property type="component" value="Unassembled WGS sequence"/>
</dbReference>
<dbReference type="AlphaFoldDB" id="A0A6A5KFW5"/>